<name>A0A284R936_ARMOS</name>
<gene>
    <name evidence="2" type="ORF">ARMOST_08609</name>
</gene>
<keyword evidence="3" id="KW-1185">Reference proteome</keyword>
<organism evidence="2 3">
    <name type="scientific">Armillaria ostoyae</name>
    <name type="common">Armillaria root rot fungus</name>
    <dbReference type="NCBI Taxonomy" id="47428"/>
    <lineage>
        <taxon>Eukaryota</taxon>
        <taxon>Fungi</taxon>
        <taxon>Dikarya</taxon>
        <taxon>Basidiomycota</taxon>
        <taxon>Agaricomycotina</taxon>
        <taxon>Agaricomycetes</taxon>
        <taxon>Agaricomycetidae</taxon>
        <taxon>Agaricales</taxon>
        <taxon>Marasmiineae</taxon>
        <taxon>Physalacriaceae</taxon>
        <taxon>Armillaria</taxon>
    </lineage>
</organism>
<reference evidence="3" key="1">
    <citation type="journal article" date="2017" name="Nat. Ecol. Evol.">
        <title>Genome expansion and lineage-specific genetic innovations in the forest pathogenic fungi Armillaria.</title>
        <authorList>
            <person name="Sipos G."/>
            <person name="Prasanna A.N."/>
            <person name="Walter M.C."/>
            <person name="O'Connor E."/>
            <person name="Balint B."/>
            <person name="Krizsan K."/>
            <person name="Kiss B."/>
            <person name="Hess J."/>
            <person name="Varga T."/>
            <person name="Slot J."/>
            <person name="Riley R."/>
            <person name="Boka B."/>
            <person name="Rigling D."/>
            <person name="Barry K."/>
            <person name="Lee J."/>
            <person name="Mihaltcheva S."/>
            <person name="LaButti K."/>
            <person name="Lipzen A."/>
            <person name="Waldron R."/>
            <person name="Moloney N.M."/>
            <person name="Sperisen C."/>
            <person name="Kredics L."/>
            <person name="Vagvoelgyi C."/>
            <person name="Patrignani A."/>
            <person name="Fitzpatrick D."/>
            <person name="Nagy I."/>
            <person name="Doyle S."/>
            <person name="Anderson J.B."/>
            <person name="Grigoriev I.V."/>
            <person name="Gueldener U."/>
            <person name="Muensterkoetter M."/>
            <person name="Nagy L.G."/>
        </authorList>
    </citation>
    <scope>NUCLEOTIDE SEQUENCE [LARGE SCALE GENOMIC DNA]</scope>
    <source>
        <strain evidence="3">C18/9</strain>
    </source>
</reference>
<evidence type="ECO:0000313" key="2">
    <source>
        <dbReference type="EMBL" id="SJL05243.1"/>
    </source>
</evidence>
<evidence type="ECO:0000313" key="3">
    <source>
        <dbReference type="Proteomes" id="UP000219338"/>
    </source>
</evidence>
<dbReference type="STRING" id="47428.A0A284R936"/>
<accession>A0A284R936</accession>
<dbReference type="EMBL" id="FUEG01000006">
    <property type="protein sequence ID" value="SJL05243.1"/>
    <property type="molecule type" value="Genomic_DNA"/>
</dbReference>
<evidence type="ECO:0000259" key="1">
    <source>
        <dbReference type="Pfam" id="PF20209"/>
    </source>
</evidence>
<protein>
    <recommendedName>
        <fullName evidence="1">DUF6570 domain-containing protein</fullName>
    </recommendedName>
</protein>
<dbReference type="Proteomes" id="UP000219338">
    <property type="component" value="Unassembled WGS sequence"/>
</dbReference>
<dbReference type="InterPro" id="IPR046700">
    <property type="entry name" value="DUF6570"/>
</dbReference>
<feature type="domain" description="DUF6570" evidence="1">
    <location>
        <begin position="174"/>
        <end position="282"/>
    </location>
</feature>
<proteinExistence type="predicted"/>
<dbReference type="Pfam" id="PF20209">
    <property type="entry name" value="DUF6570"/>
    <property type="match status" value="1"/>
</dbReference>
<dbReference type="OrthoDB" id="3257061at2759"/>
<dbReference type="OMA" id="HEHIERF"/>
<dbReference type="AlphaFoldDB" id="A0A284R936"/>
<sequence length="293" mass="33007">MSVLEGLRLENACDILSKIVVPPSDTGQSWDSFQRFCAILDHPVMDQLIDNIKETFTTRIHYAKRMRLHNESVSKTFLEAVPESCVHEHIERFIQSTGNKALSTTTCAVCAHEMSSHQMQSTHLCDIPHPDLLEPTKAHASHILSSNMLLYTDSKKPMEDEVFLCGDCLRSLQKNQLPRLALANDLWIGHVPYQLGILTLPERVLIVQYFPAAYIVKLYPKIKNTRNWDSALFSSGMKGNVSTYLLPHAHIASFIDGQQTMPPPTGILSALISITFIQPNKMLQYPFPTSLHV</sequence>